<keyword evidence="4" id="KW-1185">Reference proteome</keyword>
<feature type="region of interest" description="Disordered" evidence="1">
    <location>
        <begin position="305"/>
        <end position="386"/>
    </location>
</feature>
<proteinExistence type="predicted"/>
<evidence type="ECO:0000313" key="4">
    <source>
        <dbReference type="Proteomes" id="UP000483379"/>
    </source>
</evidence>
<accession>A0A6M0K510</accession>
<dbReference type="AlphaFoldDB" id="A0A6M0K510"/>
<feature type="compositionally biased region" description="Pro residues" evidence="1">
    <location>
        <begin position="256"/>
        <end position="269"/>
    </location>
</feature>
<reference evidence="3 4" key="1">
    <citation type="submission" date="2020-02" db="EMBL/GenBank/DDBJ databases">
        <title>Genome sequences of Thiorhodococcus mannitoliphagus and Thiorhodococcus minor, purple sulfur photosynthetic bacteria in the gammaproteobacterial family, Chromatiaceae.</title>
        <authorList>
            <person name="Aviles F.A."/>
            <person name="Meyer T.E."/>
            <person name="Kyndt J.A."/>
        </authorList>
    </citation>
    <scope>NUCLEOTIDE SEQUENCE [LARGE SCALE GENOMIC DNA]</scope>
    <source>
        <strain evidence="3 4">DSM 11518</strain>
    </source>
</reference>
<evidence type="ECO:0000256" key="1">
    <source>
        <dbReference type="SAM" id="MobiDB-lite"/>
    </source>
</evidence>
<dbReference type="Proteomes" id="UP000483379">
    <property type="component" value="Unassembled WGS sequence"/>
</dbReference>
<dbReference type="RefSeq" id="WP_164453917.1">
    <property type="nucleotide sequence ID" value="NZ_JAAIJQ010000051.1"/>
</dbReference>
<dbReference type="EMBL" id="JAAIJQ010000051">
    <property type="protein sequence ID" value="NEV63455.1"/>
    <property type="molecule type" value="Genomic_DNA"/>
</dbReference>
<evidence type="ECO:0000313" key="3">
    <source>
        <dbReference type="EMBL" id="NEV63455.1"/>
    </source>
</evidence>
<sequence>MKQRWLINLVLLVTLAVLAMLMRSEINAGRSVSKLTDLAAEDLYQARIAREGEPTIVLTQDLLGWKMEAPMQVDAEDGQVAKLLEILDTQVIRSFPETAAALDELKLAPPRLELKLDSVEIAIGGIDPVGQSRYVASDGLVHLITDRFYHLLIAPPIDYVSTRLLPRDFNPVFGRLDGVALTTDSVTALNALVAERVEPLAETPSGVPVALKMGDGSTLRFVVSGDRRRWARRDQRLLYVLTDPPELDLDPSAVDPTPPEPAAPQPMPAATPVATPAEQTPIAEPMPQPSADEIVADPFGPVPTERVPYQPFGDDPERILPGNAPLSEPPVFKLTPDGREIPVSPEVPRQPRGLPQSESANPYGFGVDPFAPDPSAGETQAPAGAF</sequence>
<evidence type="ECO:0000259" key="2">
    <source>
        <dbReference type="Pfam" id="PF14238"/>
    </source>
</evidence>
<feature type="domain" description="DUF4340" evidence="2">
    <location>
        <begin position="65"/>
        <end position="168"/>
    </location>
</feature>
<dbReference type="Pfam" id="PF14238">
    <property type="entry name" value="DUF4340"/>
    <property type="match status" value="1"/>
</dbReference>
<dbReference type="InterPro" id="IPR025641">
    <property type="entry name" value="DUF4340"/>
</dbReference>
<protein>
    <recommendedName>
        <fullName evidence="2">DUF4340 domain-containing protein</fullName>
    </recommendedName>
</protein>
<name>A0A6M0K510_9GAMM</name>
<comment type="caution">
    <text evidence="3">The sequence shown here is derived from an EMBL/GenBank/DDBJ whole genome shotgun (WGS) entry which is preliminary data.</text>
</comment>
<feature type="region of interest" description="Disordered" evidence="1">
    <location>
        <begin position="245"/>
        <end position="273"/>
    </location>
</feature>
<organism evidence="3 4">
    <name type="scientific">Thiorhodococcus minor</name>
    <dbReference type="NCBI Taxonomy" id="57489"/>
    <lineage>
        <taxon>Bacteria</taxon>
        <taxon>Pseudomonadati</taxon>
        <taxon>Pseudomonadota</taxon>
        <taxon>Gammaproteobacteria</taxon>
        <taxon>Chromatiales</taxon>
        <taxon>Chromatiaceae</taxon>
        <taxon>Thiorhodococcus</taxon>
    </lineage>
</organism>
<gene>
    <name evidence="3" type="ORF">G3446_16440</name>
</gene>